<dbReference type="PRINTS" id="PR00086">
    <property type="entry name" value="LLDHDRGNASE"/>
</dbReference>
<evidence type="ECO:0000256" key="1">
    <source>
        <dbReference type="ARBA" id="ARBA00003966"/>
    </source>
</evidence>
<keyword evidence="6 9" id="KW-0520">NAD</keyword>
<feature type="binding site" evidence="9">
    <location>
        <begin position="117"/>
        <end position="119"/>
    </location>
    <ligand>
        <name>NAD(+)</name>
        <dbReference type="ChEBI" id="CHEBI:57540"/>
    </ligand>
</feature>
<dbReference type="EMBL" id="DUGH01000083">
    <property type="protein sequence ID" value="HIH16430.1"/>
    <property type="molecule type" value="Genomic_DNA"/>
</dbReference>
<dbReference type="AlphaFoldDB" id="A0A7J4JH11"/>
<dbReference type="HAMAP" id="MF_00487">
    <property type="entry name" value="Malate_dehydrog_3"/>
    <property type="match status" value="1"/>
</dbReference>
<dbReference type="SUPFAM" id="SSF56327">
    <property type="entry name" value="LDH C-terminal domain-like"/>
    <property type="match status" value="1"/>
</dbReference>
<dbReference type="Pfam" id="PF00056">
    <property type="entry name" value="Ldh_1_N"/>
    <property type="match status" value="1"/>
</dbReference>
<reference evidence="14" key="1">
    <citation type="journal article" date="2020" name="bioRxiv">
        <title>A rank-normalized archaeal taxonomy based on genome phylogeny resolves widespread incomplete and uneven classifications.</title>
        <authorList>
            <person name="Rinke C."/>
            <person name="Chuvochina M."/>
            <person name="Mussig A.J."/>
            <person name="Chaumeil P.-A."/>
            <person name="Waite D.W."/>
            <person name="Whitman W.B."/>
            <person name="Parks D.H."/>
            <person name="Hugenholtz P."/>
        </authorList>
    </citation>
    <scope>NUCLEOTIDE SEQUENCE [LARGE SCALE GENOMIC DNA]</scope>
</reference>
<feature type="binding site" evidence="8">
    <location>
        <position position="119"/>
    </location>
    <ligand>
        <name>substrate</name>
    </ligand>
</feature>
<keyword evidence="5 10" id="KW-0560">Oxidoreductase</keyword>
<dbReference type="SUPFAM" id="SSF51735">
    <property type="entry name" value="NAD(P)-binding Rossmann-fold domains"/>
    <property type="match status" value="1"/>
</dbReference>
<dbReference type="NCBIfam" id="TIGR01763">
    <property type="entry name" value="MalateDH_bact"/>
    <property type="match status" value="1"/>
</dbReference>
<evidence type="ECO:0000259" key="11">
    <source>
        <dbReference type="Pfam" id="PF00056"/>
    </source>
</evidence>
<feature type="binding site" evidence="9">
    <location>
        <position position="31"/>
    </location>
    <ligand>
        <name>NAD(+)</name>
        <dbReference type="ChEBI" id="CHEBI:57540"/>
    </ligand>
</feature>
<dbReference type="Gene3D" id="3.40.50.720">
    <property type="entry name" value="NAD(P)-binding Rossmann-like Domain"/>
    <property type="match status" value="1"/>
</dbReference>
<dbReference type="InterPro" id="IPR001236">
    <property type="entry name" value="Lactate/malate_DH_N"/>
</dbReference>
<dbReference type="FunFam" id="3.40.50.720:FF:000018">
    <property type="entry name" value="Malate dehydrogenase"/>
    <property type="match status" value="1"/>
</dbReference>
<dbReference type="PANTHER" id="PTHR43128">
    <property type="entry name" value="L-2-HYDROXYCARBOXYLATE DEHYDROGENASE (NAD(P)(+))"/>
    <property type="match status" value="1"/>
</dbReference>
<organism evidence="13 14">
    <name type="scientific">Candidatus Iainarchaeum sp</name>
    <dbReference type="NCBI Taxonomy" id="3101447"/>
    <lineage>
        <taxon>Archaea</taxon>
        <taxon>Candidatus Iainarchaeota</taxon>
        <taxon>Candidatus Iainarchaeia</taxon>
        <taxon>Candidatus Iainarchaeales</taxon>
        <taxon>Candidatus Iainarchaeaceae</taxon>
        <taxon>Candidatus Iainarchaeum</taxon>
    </lineage>
</organism>
<comment type="similarity">
    <text evidence="2 10">Belongs to the LDH/MDH superfamily.</text>
</comment>
<feature type="binding site" evidence="8">
    <location>
        <position position="150"/>
    </location>
    <ligand>
        <name>substrate</name>
    </ligand>
</feature>
<dbReference type="GO" id="GO:0006099">
    <property type="term" value="P:tricarboxylic acid cycle"/>
    <property type="evidence" value="ECO:0007669"/>
    <property type="project" value="UniProtKB-KW"/>
</dbReference>
<dbReference type="InterPro" id="IPR036291">
    <property type="entry name" value="NAD(P)-bd_dom_sf"/>
</dbReference>
<dbReference type="Gene3D" id="3.90.110.10">
    <property type="entry name" value="Lactate dehydrogenase/glycoside hydrolase, family 4, C-terminal"/>
    <property type="match status" value="1"/>
</dbReference>
<evidence type="ECO:0000256" key="7">
    <source>
        <dbReference type="PIRSR" id="PIRSR000102-1"/>
    </source>
</evidence>
<feature type="domain" description="Lactate/malate dehydrogenase N-terminal" evidence="11">
    <location>
        <begin position="1"/>
        <end position="141"/>
    </location>
</feature>
<evidence type="ECO:0000259" key="12">
    <source>
        <dbReference type="Pfam" id="PF02866"/>
    </source>
</evidence>
<gene>
    <name evidence="13" type="primary">mdh</name>
    <name evidence="13" type="ORF">HA252_03430</name>
</gene>
<dbReference type="InterPro" id="IPR001557">
    <property type="entry name" value="L-lactate/malate_DH"/>
</dbReference>
<sequence length="307" mass="32929">MKIAIIGAGKVGSTAAFLMAFKNLGDIILVDLVEGLPQGHALDLMEASPLLGFEHSVLGCNDFRCMAGAEIAVITAGVPRKPGMSRLDLLNTNKRIVEEVCRHIKKSAAKNCIVIVVTNPLDVLCMVAKKALGFPRQRLIGMSGLLDSARMSYFIGKELGIPAKHVYSTVLGSHGDNMVPLTRHTRVGGKPVEKLLSKRKLAEIIEHTQQAGAEIVAHLKTGSAFFAPAAAITEMVEAIVKNKKKTLPCSAYLEGEYGLHGVFVGVPCVLGKKGLEKITELKLSSEELALLRKSAEETRKAVKETGI</sequence>
<feature type="binding site" evidence="8">
    <location>
        <position position="80"/>
    </location>
    <ligand>
        <name>substrate</name>
    </ligand>
</feature>
<keyword evidence="4" id="KW-0816">Tricarboxylic acid cycle</keyword>
<name>A0A7J4JH11_9ARCH</name>
<dbReference type="Pfam" id="PF02866">
    <property type="entry name" value="Ldh_1_C"/>
    <property type="match status" value="1"/>
</dbReference>
<dbReference type="PANTHER" id="PTHR43128:SF16">
    <property type="entry name" value="L-LACTATE DEHYDROGENASE"/>
    <property type="match status" value="1"/>
</dbReference>
<comment type="caution">
    <text evidence="13">The sequence shown here is derived from an EMBL/GenBank/DDBJ whole genome shotgun (WGS) entry which is preliminary data.</text>
</comment>
<evidence type="ECO:0000256" key="5">
    <source>
        <dbReference type="ARBA" id="ARBA00023002"/>
    </source>
</evidence>
<evidence type="ECO:0000256" key="4">
    <source>
        <dbReference type="ARBA" id="ARBA00022532"/>
    </source>
</evidence>
<evidence type="ECO:0000256" key="8">
    <source>
        <dbReference type="PIRSR" id="PIRSR000102-2"/>
    </source>
</evidence>
<protein>
    <recommendedName>
        <fullName evidence="3">Malate dehydrogenase</fullName>
    </recommendedName>
</protein>
<dbReference type="InterPro" id="IPR011275">
    <property type="entry name" value="Malate_DH_type3"/>
</dbReference>
<dbReference type="InterPro" id="IPR022383">
    <property type="entry name" value="Lactate/malate_DH_C"/>
</dbReference>
<evidence type="ECO:0000256" key="3">
    <source>
        <dbReference type="ARBA" id="ARBA00020382"/>
    </source>
</evidence>
<evidence type="ECO:0000313" key="14">
    <source>
        <dbReference type="Proteomes" id="UP000564964"/>
    </source>
</evidence>
<evidence type="ECO:0000256" key="6">
    <source>
        <dbReference type="ARBA" id="ARBA00023027"/>
    </source>
</evidence>
<dbReference type="InterPro" id="IPR015955">
    <property type="entry name" value="Lactate_DH/Glyco_Ohase_4_C"/>
</dbReference>
<evidence type="ECO:0000313" key="13">
    <source>
        <dbReference type="EMBL" id="HIH16430.1"/>
    </source>
</evidence>
<feature type="active site" description="Proton acceptor" evidence="7">
    <location>
        <position position="174"/>
    </location>
</feature>
<dbReference type="FunFam" id="3.90.110.10:FF:000004">
    <property type="entry name" value="Malate dehydrogenase"/>
    <property type="match status" value="1"/>
</dbReference>
<feature type="binding site" evidence="9">
    <location>
        <position position="93"/>
    </location>
    <ligand>
        <name>NAD(+)</name>
        <dbReference type="ChEBI" id="CHEBI:57540"/>
    </ligand>
</feature>
<accession>A0A7J4JH11</accession>
<dbReference type="GO" id="GO:0004459">
    <property type="term" value="F:L-lactate dehydrogenase (NAD+) activity"/>
    <property type="evidence" value="ECO:0007669"/>
    <property type="project" value="TreeGrafter"/>
</dbReference>
<evidence type="ECO:0000256" key="2">
    <source>
        <dbReference type="ARBA" id="ARBA00008104"/>
    </source>
</evidence>
<dbReference type="Proteomes" id="UP000564964">
    <property type="component" value="Unassembled WGS sequence"/>
</dbReference>
<dbReference type="NCBIfam" id="NF004863">
    <property type="entry name" value="PRK06223.1"/>
    <property type="match status" value="1"/>
</dbReference>
<dbReference type="GO" id="GO:0006089">
    <property type="term" value="P:lactate metabolic process"/>
    <property type="evidence" value="ECO:0007669"/>
    <property type="project" value="TreeGrafter"/>
</dbReference>
<comment type="function">
    <text evidence="1">Catalyzes the reversible oxidation of malate to oxaloacetate.</text>
</comment>
<feature type="binding site" evidence="8">
    <location>
        <position position="86"/>
    </location>
    <ligand>
        <name>substrate</name>
    </ligand>
</feature>
<proteinExistence type="inferred from homology"/>
<dbReference type="CDD" id="cd01339">
    <property type="entry name" value="LDH-like_MDH"/>
    <property type="match status" value="1"/>
</dbReference>
<evidence type="ECO:0000256" key="9">
    <source>
        <dbReference type="PIRSR" id="PIRSR000102-3"/>
    </source>
</evidence>
<feature type="domain" description="Lactate/malate dehydrogenase C-terminal" evidence="12">
    <location>
        <begin position="146"/>
        <end position="304"/>
    </location>
</feature>
<feature type="binding site" evidence="9">
    <location>
        <begin position="7"/>
        <end position="12"/>
    </location>
    <ligand>
        <name>NAD(+)</name>
        <dbReference type="ChEBI" id="CHEBI:57540"/>
    </ligand>
</feature>
<evidence type="ECO:0000256" key="10">
    <source>
        <dbReference type="RuleBase" id="RU003369"/>
    </source>
</evidence>
<dbReference type="PIRSF" id="PIRSF000102">
    <property type="entry name" value="Lac_mal_DH"/>
    <property type="match status" value="1"/>
</dbReference>